<gene>
    <name evidence="1" type="ORF">METZ01_LOCUS377100</name>
</gene>
<organism evidence="1">
    <name type="scientific">marine metagenome</name>
    <dbReference type="NCBI Taxonomy" id="408172"/>
    <lineage>
        <taxon>unclassified sequences</taxon>
        <taxon>metagenomes</taxon>
        <taxon>ecological metagenomes</taxon>
    </lineage>
</organism>
<accession>A0A382TQ81</accession>
<name>A0A382TQ81_9ZZZZ</name>
<proteinExistence type="predicted"/>
<dbReference type="EMBL" id="UINC01138356">
    <property type="protein sequence ID" value="SVD24246.1"/>
    <property type="molecule type" value="Genomic_DNA"/>
</dbReference>
<protein>
    <submittedName>
        <fullName evidence="1">Uncharacterized protein</fullName>
    </submittedName>
</protein>
<reference evidence="1" key="1">
    <citation type="submission" date="2018-05" db="EMBL/GenBank/DDBJ databases">
        <authorList>
            <person name="Lanie J.A."/>
            <person name="Ng W.-L."/>
            <person name="Kazmierczak K.M."/>
            <person name="Andrzejewski T.M."/>
            <person name="Davidsen T.M."/>
            <person name="Wayne K.J."/>
            <person name="Tettelin H."/>
            <person name="Glass J.I."/>
            <person name="Rusch D."/>
            <person name="Podicherti R."/>
            <person name="Tsui H.-C.T."/>
            <person name="Winkler M.E."/>
        </authorList>
    </citation>
    <scope>NUCLEOTIDE SEQUENCE</scope>
</reference>
<evidence type="ECO:0000313" key="1">
    <source>
        <dbReference type="EMBL" id="SVD24246.1"/>
    </source>
</evidence>
<sequence>MVGFIFANPDFDTDGDGQFDGLPQFNFDASVTGIIGDGSVGVVGQDYLVAEAGGEIRGVGLASTIPFGPYTGSTAYLTTYGSYDGGSESSPGEEISFYFYDGATGDTTPLEQTIAFISDGSSGSVTAPFQFTQGAPDLGCPECSDDDAALAPVGGCAAAAGMFG</sequence>
<dbReference type="AlphaFoldDB" id="A0A382TQ81"/>